<protein>
    <submittedName>
        <fullName evidence="1">Uncharacterized protein</fullName>
    </submittedName>
</protein>
<organism evidence="1 2">
    <name type="scientific">Cryobacterium roopkundense</name>
    <dbReference type="NCBI Taxonomy" id="1001240"/>
    <lineage>
        <taxon>Bacteria</taxon>
        <taxon>Bacillati</taxon>
        <taxon>Actinomycetota</taxon>
        <taxon>Actinomycetes</taxon>
        <taxon>Micrococcales</taxon>
        <taxon>Microbacteriaceae</taxon>
        <taxon>Cryobacterium</taxon>
    </lineage>
</organism>
<reference evidence="1 2" key="1">
    <citation type="submission" date="2020-08" db="EMBL/GenBank/DDBJ databases">
        <title>Sequencing the genomes of 1000 actinobacteria strains.</title>
        <authorList>
            <person name="Klenk H.-P."/>
        </authorList>
    </citation>
    <scope>NUCLEOTIDE SEQUENCE [LARGE SCALE GENOMIC DNA]</scope>
    <source>
        <strain evidence="1 2">DSM 21065</strain>
    </source>
</reference>
<dbReference type="RefSeq" id="WP_152602144.1">
    <property type="nucleotide sequence ID" value="NZ_JACHBQ010000001.1"/>
</dbReference>
<proteinExistence type="predicted"/>
<name>A0A7W8ZV59_9MICO</name>
<dbReference type="OrthoDB" id="3477480at2"/>
<evidence type="ECO:0000313" key="2">
    <source>
        <dbReference type="Proteomes" id="UP000561726"/>
    </source>
</evidence>
<sequence>MSKDYLVNADGRPATPKIFAAYPAVSHRGLIQRWGSRSDSRLSYEFFESAKRLAATHVGEPGDDVILLPIMLLYRFAIELSLKESIHYAALLRRRNKDSDPSLETHAVSERLERKHRHSIGALVHELNTHMTALDLQVIPKDTGRILQMLAEADATGEAFRYTGKLAETYDNIDFPSLNAALDETYGITAASHDVLEAYGSAQDEYLEVEREIDAEMRAEYESNYKSEMGGW</sequence>
<dbReference type="EMBL" id="JACHBQ010000001">
    <property type="protein sequence ID" value="MBB5640502.1"/>
    <property type="molecule type" value="Genomic_DNA"/>
</dbReference>
<dbReference type="AlphaFoldDB" id="A0A7W8ZV59"/>
<accession>A0A7W8ZV59</accession>
<evidence type="ECO:0000313" key="1">
    <source>
        <dbReference type="EMBL" id="MBB5640502.1"/>
    </source>
</evidence>
<dbReference type="Proteomes" id="UP000561726">
    <property type="component" value="Unassembled WGS sequence"/>
</dbReference>
<gene>
    <name evidence="1" type="ORF">BJ997_001050</name>
</gene>
<comment type="caution">
    <text evidence="1">The sequence shown here is derived from an EMBL/GenBank/DDBJ whole genome shotgun (WGS) entry which is preliminary data.</text>
</comment>